<dbReference type="InterPro" id="IPR011249">
    <property type="entry name" value="Metalloenz_LuxS/M16"/>
</dbReference>
<feature type="domain" description="Peptidase M16 N-terminal" evidence="3">
    <location>
        <begin position="59"/>
        <end position="101"/>
    </location>
</feature>
<proteinExistence type="inferred from homology"/>
<feature type="domain" description="Peptidase M16 C-terminal" evidence="4">
    <location>
        <begin position="278"/>
        <end position="453"/>
    </location>
</feature>
<dbReference type="InterPro" id="IPR050361">
    <property type="entry name" value="MPP/UQCRC_Complex"/>
</dbReference>
<dbReference type="SUPFAM" id="SSF63411">
    <property type="entry name" value="LuxS/MPP-like metallohydrolase"/>
    <property type="match status" value="2"/>
</dbReference>
<reference evidence="5 6" key="1">
    <citation type="submission" date="2023-10" db="EMBL/GenBank/DDBJ databases">
        <title>Two novel species belonging to the OM43/NOR5 clade.</title>
        <authorList>
            <person name="Park M."/>
        </authorList>
    </citation>
    <scope>NUCLEOTIDE SEQUENCE [LARGE SCALE GENOMIC DNA]</scope>
    <source>
        <strain evidence="5 6">IMCC43200</strain>
    </source>
</reference>
<evidence type="ECO:0000259" key="4">
    <source>
        <dbReference type="Pfam" id="PF05193"/>
    </source>
</evidence>
<dbReference type="RefSeq" id="WP_407349031.1">
    <property type="nucleotide sequence ID" value="NZ_CP136864.1"/>
</dbReference>
<protein>
    <submittedName>
        <fullName evidence="5">Insulinase family protein</fullName>
    </submittedName>
</protein>
<dbReference type="PANTHER" id="PTHR11851:SF49">
    <property type="entry name" value="MITOCHONDRIAL-PROCESSING PEPTIDASE SUBUNIT ALPHA"/>
    <property type="match status" value="1"/>
</dbReference>
<comment type="similarity">
    <text evidence="1">Belongs to the peptidase M16 family.</text>
</comment>
<evidence type="ECO:0000256" key="2">
    <source>
        <dbReference type="SAM" id="Coils"/>
    </source>
</evidence>
<evidence type="ECO:0000313" key="6">
    <source>
        <dbReference type="Proteomes" id="UP001626537"/>
    </source>
</evidence>
<dbReference type="Pfam" id="PF05193">
    <property type="entry name" value="Peptidase_M16_C"/>
    <property type="match status" value="1"/>
</dbReference>
<dbReference type="InterPro" id="IPR007863">
    <property type="entry name" value="Peptidase_M16_C"/>
</dbReference>
<evidence type="ECO:0000256" key="1">
    <source>
        <dbReference type="ARBA" id="ARBA00007261"/>
    </source>
</evidence>
<evidence type="ECO:0000313" key="5">
    <source>
        <dbReference type="EMBL" id="WOJ94395.1"/>
    </source>
</evidence>
<accession>A0ABZ0I7E2</accession>
<organism evidence="5 6">
    <name type="scientific">Congregibacter variabilis</name>
    <dbReference type="NCBI Taxonomy" id="3081200"/>
    <lineage>
        <taxon>Bacteria</taxon>
        <taxon>Pseudomonadati</taxon>
        <taxon>Pseudomonadota</taxon>
        <taxon>Gammaproteobacteria</taxon>
        <taxon>Cellvibrionales</taxon>
        <taxon>Halieaceae</taxon>
        <taxon>Congregibacter</taxon>
    </lineage>
</organism>
<evidence type="ECO:0000259" key="3">
    <source>
        <dbReference type="Pfam" id="PF00675"/>
    </source>
</evidence>
<dbReference type="PANTHER" id="PTHR11851">
    <property type="entry name" value="METALLOPROTEASE"/>
    <property type="match status" value="1"/>
</dbReference>
<name>A0ABZ0I7E2_9GAMM</name>
<feature type="coiled-coil region" evidence="2">
    <location>
        <begin position="147"/>
        <end position="174"/>
    </location>
</feature>
<dbReference type="Proteomes" id="UP001626537">
    <property type="component" value="Chromosome"/>
</dbReference>
<dbReference type="Pfam" id="PF00675">
    <property type="entry name" value="Peptidase_M16"/>
    <property type="match status" value="1"/>
</dbReference>
<dbReference type="Gene3D" id="3.30.830.10">
    <property type="entry name" value="Metalloenzyme, LuxS/M16 peptidase-like"/>
    <property type="match status" value="2"/>
</dbReference>
<dbReference type="InterPro" id="IPR011765">
    <property type="entry name" value="Pept_M16_N"/>
</dbReference>
<gene>
    <name evidence="5" type="ORF">R0135_04335</name>
</gene>
<dbReference type="EMBL" id="CP136864">
    <property type="protein sequence ID" value="WOJ94395.1"/>
    <property type="molecule type" value="Genomic_DNA"/>
</dbReference>
<sequence>MKKSFLGMFRRAFEFTSPAVSLGLSTALLLSSAVSTQAASPYELPIKEHIFDNGLRLLVLERSDDPRVEAKIFTDMGAIHETPGLLGAAHFQEHIMFKGTPSLGSSDWSAEQPIRERMKVVEAEFIEEKNRARNAIRQRGAIDDYRHEEASPRMRELQAELAALEKEASVYRENGAINKWYQAYGGTNLTATTEQEYMKFDINLPVERIDLFFRLEADRMSNTVFREFDQERMILVEQRLGDLNKPSTPYYEQMNAVAGLIHPVFWPEGYASDFYEYTRTSQRALYEEYFVVNNSTIVLIGGVSIEDMIPKVEHYFGWMKPAPEPTRTPAIEPRPGAERRLIYRNDEIKPRVEFRYLIPAVGHPDRPMFDVLGELARMRLNAALQTAGISGTVNVNTRVVHTDRFGVPGTMNFELILSDATELQSAEALLEKTLSAFKEGSDKDELNMAKAKLRAQWYRTARDASALAFEIGHFQTMDSWRTLPEYLAARDTVNSKDIARLTNSYLVLDNRSVGIARPRHAIAAQEQQQ</sequence>
<keyword evidence="2" id="KW-0175">Coiled coil</keyword>
<keyword evidence="6" id="KW-1185">Reference proteome</keyword>